<dbReference type="AlphaFoldDB" id="A0A1D6EBZ5"/>
<evidence type="ECO:0000256" key="2">
    <source>
        <dbReference type="ARBA" id="ARBA00013242"/>
    </source>
</evidence>
<evidence type="ECO:0000256" key="3">
    <source>
        <dbReference type="ARBA" id="ARBA00022448"/>
    </source>
</evidence>
<dbReference type="EC" id="7.1.3.1" evidence="2"/>
<sequence>MQRRRRLTRAMVTASMVMASSALVKAAAVAQPSSPFRHRRRGVVAPLVFPVPYFSSSLGIIYVLAKPAIYAMISGEVLSTDQGKAQGFIATVQSVAILLAPQFMSPLTCKHLTFCLLHFRGSALRLQRFQLYCGEFLLGQSSSSHGHFRGSALRLQGFAIGSAALVSLALFGAFISRAGVKVVHVLSPKVFIGLIVGAMLPYWFSAMTMKSVGSVALKMEEEVRRQFNTIPGLMEGTAKPDYATCVKISTDASIKEMIPPGALVMLTPLIVGTLFGVETLSGVLAGALVSAGACFAFLCTSMCLLVLGFMDFCLMFAIFAPNTGGAWDNAKKYIEAGASEHARTLGPKGSDCHKAAVIGDTIGDPLKDTLGPSLNILIKLMAVESLVFDPFFATHGGLLFKYL</sequence>
<dbReference type="InParanoid" id="A0A1D6EBZ5"/>
<dbReference type="ExpressionAtlas" id="A0A1D6EBZ5">
    <property type="expression patterns" value="baseline"/>
</dbReference>
<keyword evidence="3" id="KW-0813">Transport</keyword>
<dbReference type="PANTHER" id="PTHR31998">
    <property type="entry name" value="K(+)-INSENSITIVE PYROPHOSPHATE-ENERGIZED PROTON PUMP"/>
    <property type="match status" value="1"/>
</dbReference>
<keyword evidence="4" id="KW-0812">Transmembrane</keyword>
<evidence type="ECO:0000256" key="7">
    <source>
        <dbReference type="ARBA" id="ARBA00022989"/>
    </source>
</evidence>
<evidence type="ECO:0000256" key="6">
    <source>
        <dbReference type="ARBA" id="ARBA00022967"/>
    </source>
</evidence>
<keyword evidence="7" id="KW-1133">Transmembrane helix</keyword>
<gene>
    <name evidence="10" type="ORF">ZEAMMB73_Zm00001d003860</name>
</gene>
<organism evidence="10">
    <name type="scientific">Zea mays</name>
    <name type="common">Maize</name>
    <dbReference type="NCBI Taxonomy" id="4577"/>
    <lineage>
        <taxon>Eukaryota</taxon>
        <taxon>Viridiplantae</taxon>
        <taxon>Streptophyta</taxon>
        <taxon>Embryophyta</taxon>
        <taxon>Tracheophyta</taxon>
        <taxon>Spermatophyta</taxon>
        <taxon>Magnoliopsida</taxon>
        <taxon>Liliopsida</taxon>
        <taxon>Poales</taxon>
        <taxon>Poaceae</taxon>
        <taxon>PACMAD clade</taxon>
        <taxon>Panicoideae</taxon>
        <taxon>Andropogonodae</taxon>
        <taxon>Andropogoneae</taxon>
        <taxon>Tripsacinae</taxon>
        <taxon>Zea</taxon>
    </lineage>
</organism>
<comment type="subcellular location">
    <subcellularLocation>
        <location evidence="1">Endomembrane system</location>
        <topology evidence="1">Multi-pass membrane protein</topology>
    </subcellularLocation>
</comment>
<dbReference type="SMR" id="A0A1D6EBZ5"/>
<evidence type="ECO:0000256" key="5">
    <source>
        <dbReference type="ARBA" id="ARBA00022842"/>
    </source>
</evidence>
<evidence type="ECO:0000256" key="4">
    <source>
        <dbReference type="ARBA" id="ARBA00022692"/>
    </source>
</evidence>
<dbReference type="InterPro" id="IPR004131">
    <property type="entry name" value="PPase-energised_H-pump"/>
</dbReference>
<keyword evidence="9" id="KW-0472">Membrane</keyword>
<name>A0A1D6EBZ5_MAIZE</name>
<dbReference type="GO" id="GO:0009678">
    <property type="term" value="F:diphosphate hydrolysis-driven proton transmembrane transporter activity"/>
    <property type="evidence" value="ECO:0007669"/>
    <property type="project" value="UniProtKB-EC"/>
</dbReference>
<dbReference type="EMBL" id="CM007648">
    <property type="protein sequence ID" value="ONM17846.1"/>
    <property type="molecule type" value="Genomic_DNA"/>
</dbReference>
<reference evidence="10" key="1">
    <citation type="submission" date="2015-12" db="EMBL/GenBank/DDBJ databases">
        <title>Update maize B73 reference genome by single molecule sequencing technologies.</title>
        <authorList>
            <consortium name="Maize Genome Sequencing Project"/>
            <person name="Ware D."/>
        </authorList>
    </citation>
    <scope>NUCLEOTIDE SEQUENCE [LARGE SCALE GENOMIC DNA]</scope>
    <source>
        <tissue evidence="10">Seedling</tissue>
    </source>
</reference>
<evidence type="ECO:0000313" key="10">
    <source>
        <dbReference type="EMBL" id="ONM17846.1"/>
    </source>
</evidence>
<proteinExistence type="predicted"/>
<dbReference type="GO" id="GO:0004427">
    <property type="term" value="F:inorganic diphosphate phosphatase activity"/>
    <property type="evidence" value="ECO:0007669"/>
    <property type="project" value="InterPro"/>
</dbReference>
<dbReference type="Pfam" id="PF03030">
    <property type="entry name" value="H_PPase"/>
    <property type="match status" value="2"/>
</dbReference>
<evidence type="ECO:0000256" key="1">
    <source>
        <dbReference type="ARBA" id="ARBA00004127"/>
    </source>
</evidence>
<keyword evidence="5" id="KW-0460">Magnesium</keyword>
<dbReference type="STRING" id="4577.A0A1D6EBZ5"/>
<evidence type="ECO:0000256" key="8">
    <source>
        <dbReference type="ARBA" id="ARBA00023065"/>
    </source>
</evidence>
<keyword evidence="8" id="KW-0406">Ion transport</keyword>
<keyword evidence="6" id="KW-1278">Translocase</keyword>
<protein>
    <recommendedName>
        <fullName evidence="2">H(+)-exporting diphosphatase</fullName>
        <ecNumber evidence="2">7.1.3.1</ecNumber>
    </recommendedName>
</protein>
<dbReference type="GO" id="GO:0016020">
    <property type="term" value="C:membrane"/>
    <property type="evidence" value="ECO:0007669"/>
    <property type="project" value="InterPro"/>
</dbReference>
<accession>A0A1D6EBZ5</accession>
<evidence type="ECO:0000256" key="9">
    <source>
        <dbReference type="ARBA" id="ARBA00023136"/>
    </source>
</evidence>
<dbReference type="GO" id="GO:0012505">
    <property type="term" value="C:endomembrane system"/>
    <property type="evidence" value="ECO:0007669"/>
    <property type="project" value="UniProtKB-SubCell"/>
</dbReference>